<organism evidence="1 2">
    <name type="scientific">Desulfobotulus alkaliphilus</name>
    <dbReference type="NCBI Taxonomy" id="622671"/>
    <lineage>
        <taxon>Bacteria</taxon>
        <taxon>Pseudomonadati</taxon>
        <taxon>Thermodesulfobacteriota</taxon>
        <taxon>Desulfobacteria</taxon>
        <taxon>Desulfobacterales</taxon>
        <taxon>Desulfobacteraceae</taxon>
        <taxon>Desulfobotulus</taxon>
    </lineage>
</organism>
<dbReference type="AlphaFoldDB" id="A0A562RBI1"/>
<protein>
    <recommendedName>
        <fullName evidence="3">Pancreas/duodenum homeobox protein 1</fullName>
    </recommendedName>
</protein>
<evidence type="ECO:0000313" key="2">
    <source>
        <dbReference type="Proteomes" id="UP000318307"/>
    </source>
</evidence>
<dbReference type="EMBL" id="VLLC01000033">
    <property type="protein sequence ID" value="TWI65780.1"/>
    <property type="molecule type" value="Genomic_DNA"/>
</dbReference>
<dbReference type="OrthoDB" id="5457758at2"/>
<name>A0A562RBI1_9BACT</name>
<evidence type="ECO:0000313" key="1">
    <source>
        <dbReference type="EMBL" id="TWI65780.1"/>
    </source>
</evidence>
<proteinExistence type="predicted"/>
<reference evidence="1 2" key="1">
    <citation type="submission" date="2019-07" db="EMBL/GenBank/DDBJ databases">
        <title>Genome sequencing of 100 strains of the haloalkaliphilic chemolithoautotrophic sulfur-oxidizing bacterium Thioalkalivibrio.</title>
        <authorList>
            <person name="Muyzer G."/>
        </authorList>
    </citation>
    <scope>NUCLEOTIDE SEQUENCE [LARGE SCALE GENOMIC DNA]</scope>
    <source>
        <strain evidence="1 2">ASO4-4</strain>
    </source>
</reference>
<evidence type="ECO:0008006" key="3">
    <source>
        <dbReference type="Google" id="ProtNLM"/>
    </source>
</evidence>
<sequence>MGLKDWNTILTPEKLKELFPREKSDAFFDALFGDAEEGAYDIGLAFRGEPRENLLDFAFVLEQRPGKCLVCSLTYGLPDVFMRHPVINVKGLVAELLAIMGDDVDCQKWEIGPTREVSRDCHEIPLRLELKSL</sequence>
<keyword evidence="2" id="KW-1185">Reference proteome</keyword>
<dbReference type="Proteomes" id="UP000318307">
    <property type="component" value="Unassembled WGS sequence"/>
</dbReference>
<gene>
    <name evidence="1" type="ORF">LZ24_02966</name>
</gene>
<accession>A0A562RBI1</accession>
<comment type="caution">
    <text evidence="1">The sequence shown here is derived from an EMBL/GenBank/DDBJ whole genome shotgun (WGS) entry which is preliminary data.</text>
</comment>